<comment type="caution">
    <text evidence="7">The sequence shown here is derived from an EMBL/GenBank/DDBJ whole genome shotgun (WGS) entry which is preliminary data.</text>
</comment>
<feature type="compositionally biased region" description="Polar residues" evidence="6">
    <location>
        <begin position="23"/>
        <end position="34"/>
    </location>
</feature>
<sequence length="349" mass="37337">MDEGPEDETRRTGADDSALATVPESSGTLAISSTPPAPGRTSHLAASTMLLTGHAAAVYCLQFNPMGDALATGSFDKTILLWDVYEDCKNYNVLAGHTNAVLDLKWSPNGSQIASASADKTLMIWDSNKGTRIRKCKEHTGCVNSVAVAGDKVAALIATASDDRTVKLWDNRSRRSVQTIEHHFQLLAVALSADGKKVFAGGIDNSIQVWDMAKGPAPLEVLEGHSETVTGLSLSPDGKYLLSNAMDNTVRQWDVRPFVTGGRLVQVFQGGTHGSDRNLLRCAWSQDGEMVSAGSADRAVHVWDVPSGQELYYLPGHKGTVNEVVFHPREPVIASASSDKTCYLGELAG</sequence>
<reference evidence="7 8" key="1">
    <citation type="submission" date="2019-01" db="EMBL/GenBank/DDBJ databases">
        <title>Nuclear Genome Assembly of the Microalgal Biofuel strain Nannochloropsis salina CCMP1776.</title>
        <authorList>
            <person name="Hovde B."/>
        </authorList>
    </citation>
    <scope>NUCLEOTIDE SEQUENCE [LARGE SCALE GENOMIC DNA]</scope>
    <source>
        <strain evidence="7 8">CCMP1776</strain>
    </source>
</reference>
<feature type="repeat" description="WD" evidence="5">
    <location>
        <begin position="272"/>
        <end position="313"/>
    </location>
</feature>
<dbReference type="CDD" id="cd00200">
    <property type="entry name" value="WD40"/>
    <property type="match status" value="1"/>
</dbReference>
<dbReference type="Gene3D" id="2.130.10.10">
    <property type="entry name" value="YVTN repeat-like/Quinoprotein amine dehydrogenase"/>
    <property type="match status" value="1"/>
</dbReference>
<evidence type="ECO:0000256" key="1">
    <source>
        <dbReference type="ARBA" id="ARBA00022574"/>
    </source>
</evidence>
<dbReference type="PANTHER" id="PTHR44006:SF1">
    <property type="entry name" value="U5 SMALL NUCLEAR RIBONUCLEOPROTEIN 40 KDA PROTEIN"/>
    <property type="match status" value="1"/>
</dbReference>
<dbReference type="SMART" id="SM00320">
    <property type="entry name" value="WD40"/>
    <property type="match status" value="7"/>
</dbReference>
<dbReference type="Proteomes" id="UP000355283">
    <property type="component" value="Unassembled WGS sequence"/>
</dbReference>
<dbReference type="SUPFAM" id="SSF50978">
    <property type="entry name" value="WD40 repeat-like"/>
    <property type="match status" value="1"/>
</dbReference>
<feature type="repeat" description="WD" evidence="5">
    <location>
        <begin position="136"/>
        <end position="179"/>
    </location>
</feature>
<dbReference type="Pfam" id="PF00400">
    <property type="entry name" value="WD40"/>
    <property type="match status" value="7"/>
</dbReference>
<feature type="repeat" description="WD" evidence="5">
    <location>
        <begin position="94"/>
        <end position="135"/>
    </location>
</feature>
<dbReference type="GO" id="GO:0006397">
    <property type="term" value="P:mRNA processing"/>
    <property type="evidence" value="ECO:0007669"/>
    <property type="project" value="UniProtKB-KW"/>
</dbReference>
<feature type="repeat" description="WD" evidence="5">
    <location>
        <begin position="179"/>
        <end position="220"/>
    </location>
</feature>
<dbReference type="InterPro" id="IPR020472">
    <property type="entry name" value="WD40_PAC1"/>
</dbReference>
<dbReference type="PANTHER" id="PTHR44006">
    <property type="entry name" value="U5 SMALL NUCLEAR RIBONUCLEOPROTEIN 40 KDA PROTEIN"/>
    <property type="match status" value="1"/>
</dbReference>
<dbReference type="InterPro" id="IPR036322">
    <property type="entry name" value="WD40_repeat_dom_sf"/>
</dbReference>
<evidence type="ECO:0000256" key="4">
    <source>
        <dbReference type="ARBA" id="ARBA00023187"/>
    </source>
</evidence>
<dbReference type="OrthoDB" id="1068471at2759"/>
<dbReference type="PROSITE" id="PS50082">
    <property type="entry name" value="WD_REPEATS_2"/>
    <property type="match status" value="7"/>
</dbReference>
<feature type="repeat" description="WD" evidence="5">
    <location>
        <begin position="51"/>
        <end position="84"/>
    </location>
</feature>
<dbReference type="PROSITE" id="PS50294">
    <property type="entry name" value="WD_REPEATS_REGION"/>
    <property type="match status" value="7"/>
</dbReference>
<organism evidence="7 8">
    <name type="scientific">Nannochloropsis salina CCMP1776</name>
    <dbReference type="NCBI Taxonomy" id="1027361"/>
    <lineage>
        <taxon>Eukaryota</taxon>
        <taxon>Sar</taxon>
        <taxon>Stramenopiles</taxon>
        <taxon>Ochrophyta</taxon>
        <taxon>Eustigmatophyceae</taxon>
        <taxon>Eustigmatales</taxon>
        <taxon>Monodopsidaceae</taxon>
        <taxon>Microchloropsis</taxon>
        <taxon>Microchloropsis salina</taxon>
    </lineage>
</organism>
<dbReference type="EMBL" id="SDOX01000008">
    <property type="protein sequence ID" value="TFJ86493.1"/>
    <property type="molecule type" value="Genomic_DNA"/>
</dbReference>
<dbReference type="AlphaFoldDB" id="A0A4D9D921"/>
<dbReference type="InterPro" id="IPR019775">
    <property type="entry name" value="WD40_repeat_CS"/>
</dbReference>
<name>A0A4D9D921_9STRA</name>
<accession>A0A4D9D921</accession>
<feature type="repeat" description="WD" evidence="5">
    <location>
        <begin position="314"/>
        <end position="349"/>
    </location>
</feature>
<evidence type="ECO:0000256" key="3">
    <source>
        <dbReference type="ARBA" id="ARBA00022737"/>
    </source>
</evidence>
<keyword evidence="8" id="KW-1185">Reference proteome</keyword>
<dbReference type="GO" id="GO:0071013">
    <property type="term" value="C:catalytic step 2 spliceosome"/>
    <property type="evidence" value="ECO:0007669"/>
    <property type="project" value="TreeGrafter"/>
</dbReference>
<keyword evidence="3" id="KW-0677">Repeat</keyword>
<dbReference type="GO" id="GO:0008380">
    <property type="term" value="P:RNA splicing"/>
    <property type="evidence" value="ECO:0007669"/>
    <property type="project" value="UniProtKB-KW"/>
</dbReference>
<evidence type="ECO:0000313" key="8">
    <source>
        <dbReference type="Proteomes" id="UP000355283"/>
    </source>
</evidence>
<feature type="repeat" description="WD" evidence="5">
    <location>
        <begin position="222"/>
        <end position="256"/>
    </location>
</feature>
<proteinExistence type="predicted"/>
<keyword evidence="4" id="KW-0508">mRNA splicing</keyword>
<evidence type="ECO:0000256" key="5">
    <source>
        <dbReference type="PROSITE-ProRule" id="PRU00221"/>
    </source>
</evidence>
<dbReference type="GO" id="GO:0003723">
    <property type="term" value="F:RNA binding"/>
    <property type="evidence" value="ECO:0007669"/>
    <property type="project" value="TreeGrafter"/>
</dbReference>
<evidence type="ECO:0000256" key="6">
    <source>
        <dbReference type="SAM" id="MobiDB-lite"/>
    </source>
</evidence>
<feature type="region of interest" description="Disordered" evidence="6">
    <location>
        <begin position="1"/>
        <end position="38"/>
    </location>
</feature>
<keyword evidence="2" id="KW-0507">mRNA processing</keyword>
<keyword evidence="1 5" id="KW-0853">WD repeat</keyword>
<dbReference type="PROSITE" id="PS00678">
    <property type="entry name" value="WD_REPEATS_1"/>
    <property type="match status" value="3"/>
</dbReference>
<dbReference type="InterPro" id="IPR052234">
    <property type="entry name" value="U5_snRNP_Component"/>
</dbReference>
<protein>
    <submittedName>
        <fullName evidence="7">Uncharacterized protein</fullName>
    </submittedName>
</protein>
<dbReference type="InterPro" id="IPR015943">
    <property type="entry name" value="WD40/YVTN_repeat-like_dom_sf"/>
</dbReference>
<evidence type="ECO:0000313" key="7">
    <source>
        <dbReference type="EMBL" id="TFJ86493.1"/>
    </source>
</evidence>
<gene>
    <name evidence="7" type="ORF">NSK_002150</name>
</gene>
<dbReference type="InterPro" id="IPR001680">
    <property type="entry name" value="WD40_rpt"/>
</dbReference>
<dbReference type="PRINTS" id="PR00320">
    <property type="entry name" value="GPROTEINBRPT"/>
</dbReference>
<evidence type="ECO:0000256" key="2">
    <source>
        <dbReference type="ARBA" id="ARBA00022664"/>
    </source>
</evidence>